<organism evidence="3 4">
    <name type="scientific">Occultella glacieicola</name>
    <dbReference type="NCBI Taxonomy" id="2518684"/>
    <lineage>
        <taxon>Bacteria</taxon>
        <taxon>Bacillati</taxon>
        <taxon>Actinomycetota</taxon>
        <taxon>Actinomycetes</taxon>
        <taxon>Micrococcales</taxon>
        <taxon>Ruaniaceae</taxon>
        <taxon>Occultella</taxon>
    </lineage>
</organism>
<gene>
    <name evidence="3" type="ORF">EXU48_22070</name>
</gene>
<accession>A0ABY2DXD5</accession>
<feature type="transmembrane region" description="Helical" evidence="2">
    <location>
        <begin position="1218"/>
        <end position="1238"/>
    </location>
</feature>
<protein>
    <submittedName>
        <fullName evidence="3">LPXTG cell wall anchor domain-containing protein</fullName>
    </submittedName>
</protein>
<evidence type="ECO:0000313" key="3">
    <source>
        <dbReference type="EMBL" id="TDE88780.1"/>
    </source>
</evidence>
<sequence>MPPSAPRVGSRSRCSLLAVTAGLVALVGSVLAPLAPSAASERPLVLDHGHIDAFNVMLDDSGSPVLTLKEDVTGSHVSHAPEDVSLRVKEAALTSLPDIPNVPAQVRGTDVYYLPLSQDANLVWPGWDSQSLAGTGYDQVDIEIQDVTGPGEVYVWSSGAFGGLTSLLTDGGYALPNTIHQSYLAHVHANWAFTQAGEYHFTVQAFAINSTTGERIPTNTGEYHWIVGDVPEPAPTMLTIEGLANPYEPGAAVSLRAVPDVEAEGAAHGWETLGADGTWLQIEGQDTATLAGIAASDGQQVRAWLRLGEATLTSEPVTIEVNAAPQLPRALIIDGLEASYVQGADVRLEAKPDILVEGATYRWETSVDGETWTTSPATTGSVHTGIAQSDGQRLRVTIIIGGADVVTSAPVVLVVEAAAPVLPTSVSLEGLANPYAPGTSVTLTAVPDIPADGLVHQWSTSADGVTWHTIEADAGPVLTIPASDGQWVRVAIRFAGDELAVATPVTVRTLEEPITAPTRLTIGGLADSYVAGAAVALTAEPDVVVPGASYRWESSLDGTAWRAVTGQTTNSYSSTAEADGERIRAVLVLDGADVVTSQPVTIVLRSDSPGLCWALDLDHGHVDAFNVALIGGDPVLTLKEDVTGSHVQHAPEEVNLVVKAAALETLPDVASVPEGLRGVPAYYLPLNQDPNLLWPGWDSQGLAGSGFDQVDIRILEVHGPGEVYLWSTGSFGELDSLLVGDGYTLPGTIHQSYLAHVHANWAFTQPGTYHVTVEATAINSTTGARVTTNTGDYLFSVGDFVAAPGDHACPSDGPAVPTLAPAAPAEDELTDATRGGVTVSPAEVDAGEQVTVEVGDAVAGDFAAAFIFSEPHLLNPTVDGGWNRTNATGAFQVSIPRDTAPGDHRVAVVDRDSELVGWADVLVTEAADPDPTPPPGTTPPRGVTPPGGSAPGGTNPGGTPQLCRPVAASATPTSGTGANPSVNGAAATPTGEVVVGAEGHFDFGPAILDGWFTVLVKDDRTAPPVWRDPATVVFDLGDAALRSAEEIPDELSFIAPAGQDVYMIQQIQESGVPWLGWNTQHETVVNGPGARGVEMTLDDVEGPGELAVFLNGNFGQLVGHRVVDTVGGPTSYTIPGNTHQHGNWVFTEAGVYAVTITISADGESATSTLQFSVGQSDPAAAATGTTSATTGTQATAGSGVTADGEPCVLASTGADTEMGLLALAGALVMLAGGVLVRASRRRSYVGR</sequence>
<feature type="region of interest" description="Disordered" evidence="1">
    <location>
        <begin position="1178"/>
        <end position="1199"/>
    </location>
</feature>
<dbReference type="NCBIfam" id="TIGR01167">
    <property type="entry name" value="LPXTG_anchor"/>
    <property type="match status" value="1"/>
</dbReference>
<feature type="region of interest" description="Disordered" evidence="1">
    <location>
        <begin position="925"/>
        <end position="984"/>
    </location>
</feature>
<dbReference type="RefSeq" id="WP_133109864.1">
    <property type="nucleotide sequence ID" value="NZ_SMNA01000015.1"/>
</dbReference>
<reference evidence="3 4" key="1">
    <citation type="submission" date="2019-03" db="EMBL/GenBank/DDBJ databases">
        <title>Genomic features of bacteria from cold environments.</title>
        <authorList>
            <person name="Shen L."/>
        </authorList>
    </citation>
    <scope>NUCLEOTIDE SEQUENCE [LARGE SCALE GENOMIC DNA]</scope>
    <source>
        <strain evidence="4">T3246-1</strain>
    </source>
</reference>
<dbReference type="NCBIfam" id="TIGR03769">
    <property type="entry name" value="P_ac_wall_RPT"/>
    <property type="match status" value="3"/>
</dbReference>
<dbReference type="InterPro" id="IPR022395">
    <property type="entry name" value="CHP03773_ABC_transptr-like"/>
</dbReference>
<name>A0ABY2DXD5_9MICO</name>
<keyword evidence="2" id="KW-0472">Membrane</keyword>
<dbReference type="Proteomes" id="UP000504882">
    <property type="component" value="Unassembled WGS sequence"/>
</dbReference>
<keyword evidence="2" id="KW-0812">Transmembrane</keyword>
<dbReference type="NCBIfam" id="NF038134">
    <property type="entry name" value="choice_anch_M"/>
    <property type="match status" value="3"/>
</dbReference>
<comment type="caution">
    <text evidence="3">The sequence shown here is derived from an EMBL/GenBank/DDBJ whole genome shotgun (WGS) entry which is preliminary data.</text>
</comment>
<dbReference type="NCBIfam" id="TIGR03773">
    <property type="entry name" value="anch_rpt_wall"/>
    <property type="match status" value="1"/>
</dbReference>
<proteinExistence type="predicted"/>
<feature type="compositionally biased region" description="Low complexity" evidence="1">
    <location>
        <begin position="967"/>
        <end position="978"/>
    </location>
</feature>
<keyword evidence="4" id="KW-1185">Reference proteome</keyword>
<keyword evidence="2" id="KW-1133">Transmembrane helix</keyword>
<evidence type="ECO:0000256" key="2">
    <source>
        <dbReference type="SAM" id="Phobius"/>
    </source>
</evidence>
<feature type="compositionally biased region" description="Low complexity" evidence="1">
    <location>
        <begin position="1179"/>
        <end position="1199"/>
    </location>
</feature>
<dbReference type="EMBL" id="SMNA01000015">
    <property type="protein sequence ID" value="TDE88780.1"/>
    <property type="molecule type" value="Genomic_DNA"/>
</dbReference>
<evidence type="ECO:0000313" key="4">
    <source>
        <dbReference type="Proteomes" id="UP000504882"/>
    </source>
</evidence>
<evidence type="ECO:0000256" key="1">
    <source>
        <dbReference type="SAM" id="MobiDB-lite"/>
    </source>
</evidence>
<dbReference type="InterPro" id="IPR022435">
    <property type="entry name" value="Surface-anchored_actinobac"/>
</dbReference>